<feature type="region of interest" description="Disordered" evidence="23">
    <location>
        <begin position="113"/>
        <end position="136"/>
    </location>
</feature>
<organism evidence="29 30">
    <name type="scientific">Lichtheimia ornata</name>
    <dbReference type="NCBI Taxonomy" id="688661"/>
    <lineage>
        <taxon>Eukaryota</taxon>
        <taxon>Fungi</taxon>
        <taxon>Fungi incertae sedis</taxon>
        <taxon>Mucoromycota</taxon>
        <taxon>Mucoromycotina</taxon>
        <taxon>Mucoromycetes</taxon>
        <taxon>Mucorales</taxon>
        <taxon>Lichtheimiaceae</taxon>
        <taxon>Lichtheimia</taxon>
    </lineage>
</organism>
<evidence type="ECO:0000256" key="11">
    <source>
        <dbReference type="ARBA" id="ARBA00022801"/>
    </source>
</evidence>
<dbReference type="Proteomes" id="UP001234581">
    <property type="component" value="Unassembled WGS sequence"/>
</dbReference>
<dbReference type="Pfam" id="PF21123">
    <property type="entry name" value="Dna2_Rift"/>
    <property type="match status" value="1"/>
</dbReference>
<dbReference type="PANTHER" id="PTHR10887:SF433">
    <property type="entry name" value="DNA REPLICATION ATP-DEPENDENT HELICASE_NUCLEASE DNA2"/>
    <property type="match status" value="1"/>
</dbReference>
<dbReference type="GO" id="GO:0051539">
    <property type="term" value="F:4 iron, 4 sulfur cluster binding"/>
    <property type="evidence" value="ECO:0007669"/>
    <property type="project" value="UniProtKB-UniRule"/>
</dbReference>
<dbReference type="InterPro" id="IPR026851">
    <property type="entry name" value="Dna2/JHS1_DEXXQ-box"/>
</dbReference>
<dbReference type="InterPro" id="IPR045055">
    <property type="entry name" value="DNA2/NAM7-like"/>
</dbReference>
<dbReference type="GO" id="GO:0003677">
    <property type="term" value="F:DNA binding"/>
    <property type="evidence" value="ECO:0007669"/>
    <property type="project" value="UniProtKB-UniRule"/>
</dbReference>
<name>A0AAD7UTC3_9FUNG</name>
<reference evidence="29 30" key="1">
    <citation type="submission" date="2023-03" db="EMBL/GenBank/DDBJ databases">
        <title>Genome sequence of Lichtheimia ornata CBS 291.66.</title>
        <authorList>
            <person name="Mohabir J.T."/>
            <person name="Shea T.P."/>
            <person name="Kurbessoian T."/>
            <person name="Berby B."/>
            <person name="Fontaine J."/>
            <person name="Livny J."/>
            <person name="Gnirke A."/>
            <person name="Stajich J.E."/>
            <person name="Cuomo C.A."/>
        </authorList>
    </citation>
    <scope>NUCLEOTIDE SEQUENCE [LARGE SCALE GENOMIC DNA]</scope>
    <source>
        <strain evidence="29">CBS 291.66</strain>
    </source>
</reference>
<evidence type="ECO:0000259" key="25">
    <source>
        <dbReference type="Pfam" id="PF08696"/>
    </source>
</evidence>
<evidence type="ECO:0000256" key="2">
    <source>
        <dbReference type="ARBA" id="ARBA00004173"/>
    </source>
</evidence>
<dbReference type="InterPro" id="IPR041679">
    <property type="entry name" value="DNA2/NAM7-like_C"/>
</dbReference>
<keyword evidence="13 22" id="KW-0067">ATP-binding</keyword>
<evidence type="ECO:0000259" key="28">
    <source>
        <dbReference type="Pfam" id="PF21123"/>
    </source>
</evidence>
<keyword evidence="8 22" id="KW-0547">Nucleotide-binding</keyword>
<keyword evidence="19 22" id="KW-0539">Nucleus</keyword>
<dbReference type="InterPro" id="IPR027417">
    <property type="entry name" value="P-loop_NTPase"/>
</dbReference>
<keyword evidence="7 22" id="KW-0479">Metal-binding</keyword>
<evidence type="ECO:0000256" key="6">
    <source>
        <dbReference type="ARBA" id="ARBA00022722"/>
    </source>
</evidence>
<evidence type="ECO:0000256" key="8">
    <source>
        <dbReference type="ARBA" id="ARBA00022741"/>
    </source>
</evidence>
<dbReference type="EC" id="3.1.-.-" evidence="22"/>
<keyword evidence="10 22" id="KW-0227">DNA damage</keyword>
<dbReference type="CDD" id="cd18041">
    <property type="entry name" value="DEXXQc_DNA2"/>
    <property type="match status" value="1"/>
</dbReference>
<keyword evidence="9" id="KW-0255">Endonuclease</keyword>
<feature type="domain" description="DNA2/NAM7 helicase-like C-terminal" evidence="27">
    <location>
        <begin position="976"/>
        <end position="1190"/>
    </location>
</feature>
<evidence type="ECO:0000256" key="5">
    <source>
        <dbReference type="ARBA" id="ARBA00022705"/>
    </source>
</evidence>
<evidence type="ECO:0000256" key="12">
    <source>
        <dbReference type="ARBA" id="ARBA00022806"/>
    </source>
</evidence>
<feature type="domain" description="DNA2 rift barrel" evidence="28">
    <location>
        <begin position="635"/>
        <end position="720"/>
    </location>
</feature>
<dbReference type="RefSeq" id="XP_058338113.1">
    <property type="nucleotide sequence ID" value="XM_058491117.1"/>
</dbReference>
<evidence type="ECO:0000259" key="27">
    <source>
        <dbReference type="Pfam" id="PF13087"/>
    </source>
</evidence>
<comment type="caution">
    <text evidence="29">The sequence shown here is derived from an EMBL/GenBank/DDBJ whole genome shotgun (WGS) entry which is preliminary data.</text>
</comment>
<evidence type="ECO:0000256" key="10">
    <source>
        <dbReference type="ARBA" id="ARBA00022763"/>
    </source>
</evidence>
<feature type="compositionally biased region" description="Acidic residues" evidence="23">
    <location>
        <begin position="126"/>
        <end position="136"/>
    </location>
</feature>
<dbReference type="FunFam" id="3.40.50.300:FF:000789">
    <property type="entry name" value="DNA replication ATP-dependent helicase/nuclease DNA2"/>
    <property type="match status" value="1"/>
</dbReference>
<keyword evidence="20 22" id="KW-0511">Multifunctional enzyme</keyword>
<dbReference type="InterPro" id="IPR014808">
    <property type="entry name" value="DNA_replication_fac_Dna2_N"/>
</dbReference>
<dbReference type="GO" id="GO:0005634">
    <property type="term" value="C:nucleus"/>
    <property type="evidence" value="ECO:0007669"/>
    <property type="project" value="UniProtKB-SubCell"/>
</dbReference>
<accession>A0AAD7UTC3</accession>
<evidence type="ECO:0000256" key="14">
    <source>
        <dbReference type="ARBA" id="ARBA00023004"/>
    </source>
</evidence>
<evidence type="ECO:0000256" key="7">
    <source>
        <dbReference type="ARBA" id="ARBA00022723"/>
    </source>
</evidence>
<dbReference type="InterPro" id="IPR048459">
    <property type="entry name" value="DNA2_Rift"/>
</dbReference>
<dbReference type="GO" id="GO:0033567">
    <property type="term" value="P:DNA replication, Okazaki fragment processing"/>
    <property type="evidence" value="ECO:0007669"/>
    <property type="project" value="UniProtKB-UniRule"/>
</dbReference>
<dbReference type="Gene3D" id="3.40.50.300">
    <property type="entry name" value="P-loop containing nucleotide triphosphate hydrolases"/>
    <property type="match status" value="3"/>
</dbReference>
<gene>
    <name evidence="29" type="ORF">O0I10_011146</name>
</gene>
<keyword evidence="22" id="KW-0158">Chromosome</keyword>
<dbReference type="PANTHER" id="PTHR10887">
    <property type="entry name" value="DNA2/NAM7 HELICASE FAMILY"/>
    <property type="match status" value="1"/>
</dbReference>
<dbReference type="InterPro" id="IPR022765">
    <property type="entry name" value="Dna2/Cas4_DUF83"/>
</dbReference>
<dbReference type="SUPFAM" id="SSF52540">
    <property type="entry name" value="P-loop containing nucleoside triphosphate hydrolases"/>
    <property type="match status" value="1"/>
</dbReference>
<evidence type="ECO:0000259" key="26">
    <source>
        <dbReference type="Pfam" id="PF13086"/>
    </source>
</evidence>
<dbReference type="GO" id="GO:0005524">
    <property type="term" value="F:ATP binding"/>
    <property type="evidence" value="ECO:0007669"/>
    <property type="project" value="UniProtKB-UniRule"/>
</dbReference>
<comment type="cofactor">
    <cofactor evidence="1">
        <name>[4Fe-4S] cluster</name>
        <dbReference type="ChEBI" id="CHEBI:49883"/>
    </cofactor>
</comment>
<evidence type="ECO:0000256" key="4">
    <source>
        <dbReference type="ARBA" id="ARBA00022485"/>
    </source>
</evidence>
<evidence type="ECO:0000256" key="19">
    <source>
        <dbReference type="ARBA" id="ARBA00023242"/>
    </source>
</evidence>
<keyword evidence="5 22" id="KW-0235">DNA replication</keyword>
<dbReference type="EC" id="3.6.4.12" evidence="22"/>
<keyword evidence="11 22" id="KW-0378">Hydrolase</keyword>
<comment type="subcellular location">
    <subcellularLocation>
        <location evidence="2">Mitochondrion</location>
    </subcellularLocation>
    <subcellularLocation>
        <location evidence="22">Nucleus</location>
    </subcellularLocation>
    <subcellularLocation>
        <location evidence="22">Chromosome</location>
    </subcellularLocation>
</comment>
<comment type="function">
    <text evidence="22">Key enzyme involved in DNA replication and DNA repair. Involved in Okazaki fragments processing by cleaving long flaps that escape FEN1: flaps that are longer than 27 nucleotides are coated by replication protein A complex (RPA), leading to recruit DNA2 which cleaves the flap until it is too short to bind RPA and becomes a substrate for FEN1. Also involved in 5'-end resection of DNA during double-strand break (DSB) repair by mediating the cleavage of 5'-ssDNA.</text>
</comment>
<keyword evidence="6 22" id="KW-0540">Nuclease</keyword>
<evidence type="ECO:0000313" key="30">
    <source>
        <dbReference type="Proteomes" id="UP001234581"/>
    </source>
</evidence>
<feature type="compositionally biased region" description="Low complexity" evidence="23">
    <location>
        <begin position="156"/>
        <end position="171"/>
    </location>
</feature>
<evidence type="ECO:0000256" key="1">
    <source>
        <dbReference type="ARBA" id="ARBA00001966"/>
    </source>
</evidence>
<evidence type="ECO:0000313" key="29">
    <source>
        <dbReference type="EMBL" id="KAJ8653199.1"/>
    </source>
</evidence>
<comment type="catalytic activity">
    <reaction evidence="21 22">
        <text>ATP + H2O = ADP + phosphate + H(+)</text>
        <dbReference type="Rhea" id="RHEA:13065"/>
        <dbReference type="ChEBI" id="CHEBI:15377"/>
        <dbReference type="ChEBI" id="CHEBI:15378"/>
        <dbReference type="ChEBI" id="CHEBI:30616"/>
        <dbReference type="ChEBI" id="CHEBI:43474"/>
        <dbReference type="ChEBI" id="CHEBI:456216"/>
        <dbReference type="EC" id="3.6.4.12"/>
    </reaction>
</comment>
<evidence type="ECO:0000256" key="3">
    <source>
        <dbReference type="ARBA" id="ARBA00007913"/>
    </source>
</evidence>
<dbReference type="FunFam" id="3.40.50.300:FF:001170">
    <property type="entry name" value="DNA replication helicase Dna2"/>
    <property type="match status" value="1"/>
</dbReference>
<keyword evidence="30" id="KW-1185">Reference proteome</keyword>
<dbReference type="Gene3D" id="2.40.30.270">
    <property type="match status" value="1"/>
</dbReference>
<feature type="compositionally biased region" description="Basic and acidic residues" evidence="23">
    <location>
        <begin position="113"/>
        <end position="125"/>
    </location>
</feature>
<proteinExistence type="inferred from homology"/>
<dbReference type="CDD" id="cd22318">
    <property type="entry name" value="DNA2_N-like"/>
    <property type="match status" value="1"/>
</dbReference>
<evidence type="ECO:0000259" key="24">
    <source>
        <dbReference type="Pfam" id="PF01930"/>
    </source>
</evidence>
<feature type="compositionally biased region" description="Polar residues" evidence="23">
    <location>
        <begin position="172"/>
        <end position="182"/>
    </location>
</feature>
<dbReference type="GeneID" id="83218548"/>
<comment type="similarity">
    <text evidence="3 22">Belongs to the DNA2/NAM7 helicase family.</text>
</comment>
<dbReference type="Gene3D" id="3.90.320.10">
    <property type="match status" value="1"/>
</dbReference>
<dbReference type="GO" id="GO:0006281">
    <property type="term" value="P:DNA repair"/>
    <property type="evidence" value="ECO:0007669"/>
    <property type="project" value="UniProtKB-KW"/>
</dbReference>
<sequence length="1261" mass="142226">MSNHAYTSPTYNIAKRQRVYGTTNKAECKTPSPLGKSRNASTPLFDDDELESPGREHFVNGRLQPRHIQQRFLQKLNQERQAAIHNNSSSSIAYSNNPPEHSTQRVIERIAGDATIDKPNDSGHNEDDDDDMFGDDIPLEDLEEALVITETRHPIQQQQQQQQQQHPQLQQTPATPIPSQNHNNDDDDDDMFGDDIPTQLLDEALLACTTSRDEPSDQYSSRYHRYMVANIQVSCYDTETEKGLPEKILHLINEKEQSATVTLREGWLHTVIKIGDIVHIPTLHTNTKSGIITIINNTQGFIVVHPDRLLSSTAVAESTFCLRKSVLQQKIKAIGDYSEALVHGNMIHRIIQHALGTQDFSMEGLEREARRVVYSSLDELYAIDQQEETALQLIQQQLPSIKAFGDTYVGEQPKPNARVAMDMGVDVAKVMGCRTVAFSKILDVEEHLWSPTFGLKGMIDVSVEMKMHPNTKVLTLPLELKTGKSTRFISHRAQTTLYILLMSDRYGIDIDAAALYYSKMNSLYIVPAVRNDLRLLLTTRNNLASAMQSKHSLPPMLKNLHHCQSCTMNDACLQYHKAVENGDGDSSGLGGYFDKKIEHMDEAACNFFRHWLRLIDLEEEDIDYVRKDIWRQPAEMRELSGKCLSNMIIDPSYKQDSESVYKFIRQDGNGEFITNSSLNVGDPIVISGTEGHINLGMGFILRLDQRYIMVNLTSPLRQIPRRDHGFNKETNQVFVHTHNPTTYRIDKDEMASGIALMRRNIVGLLAPNEGDENTRHKRLIVDREKPSFMPLPPLELPATLNPAQQNAVQKVLSAKDYAIILGMPGTGKTTTTSHIIRTLVERGKTVLLTSYTHSALDNVLSKVHASGIDVLRLGNPEKVMPSLRGCMPNGNPTLTTVERLEKFYSSKKVVGVTCLGIGHNLLQRRRFDYCIVDEASQITLPACVGPLRCADIFVLVGDQYQLPPLIRNDIAREHGMDKSLFQLLSEDHPEAVAVLEYQYRMNRDIMSITNSLVYDHKLKCANPAVASRQIKLPKLNQALAQIHTGANECTQSPCWIKDVIDPNRKVVFIDTDKIPALEERVMERVQNPSEAKMVLQLAETLIAAGVPQQELAVISIYRSQLRLISPGLRGTPDVEVATIDKYQGRDKECILVSLVRSNEQGNTGDLLRDWRRINVAFTRAKSKLIVFGSRQTLHTSALFKSFLDLMASNEWIYELQPKAHELHTIEPSSPPSKQRKEHKTFSPLNAFLKHRPVLRDVYNAS</sequence>
<evidence type="ECO:0000256" key="17">
    <source>
        <dbReference type="ARBA" id="ARBA00023128"/>
    </source>
</evidence>
<dbReference type="Pfam" id="PF08696">
    <property type="entry name" value="Dna2"/>
    <property type="match status" value="1"/>
</dbReference>
<feature type="domain" description="DUF83" evidence="24">
    <location>
        <begin position="476"/>
        <end position="573"/>
    </location>
</feature>
<feature type="domain" description="DNA2/NAM7 helicase helicase" evidence="26">
    <location>
        <begin position="901"/>
        <end position="966"/>
    </location>
</feature>
<evidence type="ECO:0000256" key="16">
    <source>
        <dbReference type="ARBA" id="ARBA00023125"/>
    </source>
</evidence>
<dbReference type="GO" id="GO:0071932">
    <property type="term" value="P:replication fork reversal"/>
    <property type="evidence" value="ECO:0007669"/>
    <property type="project" value="TreeGrafter"/>
</dbReference>
<dbReference type="GO" id="GO:0005694">
    <property type="term" value="C:chromosome"/>
    <property type="evidence" value="ECO:0007669"/>
    <property type="project" value="UniProtKB-SubCell"/>
</dbReference>
<dbReference type="InterPro" id="IPR047187">
    <property type="entry name" value="SF1_C_Upf1"/>
</dbReference>
<evidence type="ECO:0000256" key="13">
    <source>
        <dbReference type="ARBA" id="ARBA00022840"/>
    </source>
</evidence>
<dbReference type="Pfam" id="PF13087">
    <property type="entry name" value="AAA_12"/>
    <property type="match status" value="1"/>
</dbReference>
<dbReference type="Pfam" id="PF01930">
    <property type="entry name" value="Cas_Cas4"/>
    <property type="match status" value="1"/>
</dbReference>
<dbReference type="AlphaFoldDB" id="A0AAD7UTC3"/>
<protein>
    <recommendedName>
        <fullName evidence="22">DNA replication ATP-dependent helicase/nuclease</fullName>
        <ecNumber evidence="22">3.1.-.-</ecNumber>
        <ecNumber evidence="22">3.6.4.12</ecNumber>
    </recommendedName>
</protein>
<dbReference type="Pfam" id="PF13086">
    <property type="entry name" value="AAA_11"/>
    <property type="match status" value="2"/>
</dbReference>
<evidence type="ECO:0000256" key="22">
    <source>
        <dbReference type="RuleBase" id="RU367041"/>
    </source>
</evidence>
<keyword evidence="18 22" id="KW-0234">DNA repair</keyword>
<dbReference type="GO" id="GO:0017108">
    <property type="term" value="F:5'-flap endonuclease activity"/>
    <property type="evidence" value="ECO:0007669"/>
    <property type="project" value="UniProtKB-UniRule"/>
</dbReference>
<dbReference type="GO" id="GO:0005739">
    <property type="term" value="C:mitochondrion"/>
    <property type="evidence" value="ECO:0007669"/>
    <property type="project" value="UniProtKB-SubCell"/>
</dbReference>
<evidence type="ECO:0000256" key="9">
    <source>
        <dbReference type="ARBA" id="ARBA00022759"/>
    </source>
</evidence>
<dbReference type="CDD" id="cd18808">
    <property type="entry name" value="SF1_C_Upf1"/>
    <property type="match status" value="1"/>
</dbReference>
<keyword evidence="14 22" id="KW-0408">Iron</keyword>
<keyword evidence="17" id="KW-0496">Mitochondrion</keyword>
<dbReference type="GO" id="GO:0046872">
    <property type="term" value="F:metal ion binding"/>
    <property type="evidence" value="ECO:0007669"/>
    <property type="project" value="UniProtKB-UniRule"/>
</dbReference>
<dbReference type="InterPro" id="IPR041677">
    <property type="entry name" value="DNA2/NAM7_AAA_11"/>
</dbReference>
<evidence type="ECO:0000256" key="15">
    <source>
        <dbReference type="ARBA" id="ARBA00023014"/>
    </source>
</evidence>
<feature type="domain" description="DNA2/NAM7 helicase helicase" evidence="26">
    <location>
        <begin position="800"/>
        <end position="881"/>
    </location>
</feature>
<dbReference type="GO" id="GO:0017116">
    <property type="term" value="F:single-stranded DNA helicase activity"/>
    <property type="evidence" value="ECO:0007669"/>
    <property type="project" value="UniProtKB-UniRule"/>
</dbReference>
<evidence type="ECO:0000256" key="18">
    <source>
        <dbReference type="ARBA" id="ARBA00023204"/>
    </source>
</evidence>
<feature type="domain" description="DNA replication factor Dna2 N-terminal" evidence="25">
    <location>
        <begin position="253"/>
        <end position="464"/>
    </location>
</feature>
<keyword evidence="4 22" id="KW-0004">4Fe-4S</keyword>
<keyword evidence="16 22" id="KW-0238">DNA-binding</keyword>
<dbReference type="InterPro" id="IPR011604">
    <property type="entry name" value="PDDEXK-like_dom_sf"/>
</dbReference>
<keyword evidence="15 22" id="KW-0411">Iron-sulfur</keyword>
<feature type="region of interest" description="Disordered" evidence="23">
    <location>
        <begin position="22"/>
        <end position="51"/>
    </location>
</feature>
<evidence type="ECO:0000256" key="20">
    <source>
        <dbReference type="ARBA" id="ARBA00023268"/>
    </source>
</evidence>
<dbReference type="EMBL" id="JARTCD010000083">
    <property type="protein sequence ID" value="KAJ8653199.1"/>
    <property type="molecule type" value="Genomic_DNA"/>
</dbReference>
<evidence type="ECO:0000256" key="23">
    <source>
        <dbReference type="SAM" id="MobiDB-lite"/>
    </source>
</evidence>
<keyword evidence="12 22" id="KW-0347">Helicase</keyword>
<feature type="region of interest" description="Disordered" evidence="23">
    <location>
        <begin position="152"/>
        <end position="195"/>
    </location>
</feature>
<evidence type="ECO:0000256" key="21">
    <source>
        <dbReference type="ARBA" id="ARBA00047995"/>
    </source>
</evidence>